<evidence type="ECO:0000256" key="2">
    <source>
        <dbReference type="ARBA" id="ARBA00022692"/>
    </source>
</evidence>
<evidence type="ECO:0000256" key="4">
    <source>
        <dbReference type="ARBA" id="ARBA00023136"/>
    </source>
</evidence>
<feature type="transmembrane region" description="Helical" evidence="5">
    <location>
        <begin position="244"/>
        <end position="264"/>
    </location>
</feature>
<dbReference type="InterPro" id="IPR011701">
    <property type="entry name" value="MFS"/>
</dbReference>
<feature type="transmembrane region" description="Helical" evidence="5">
    <location>
        <begin position="48"/>
        <end position="66"/>
    </location>
</feature>
<reference evidence="8" key="1">
    <citation type="journal article" date="2019" name="Int. J. Syst. Evol. Microbiol.">
        <title>The Global Catalogue of Microorganisms (GCM) 10K type strain sequencing project: providing services to taxonomists for standard genome sequencing and annotation.</title>
        <authorList>
            <consortium name="The Broad Institute Genomics Platform"/>
            <consortium name="The Broad Institute Genome Sequencing Center for Infectious Disease"/>
            <person name="Wu L."/>
            <person name="Ma J."/>
        </authorList>
    </citation>
    <scope>NUCLEOTIDE SEQUENCE [LARGE SCALE GENOMIC DNA]</scope>
    <source>
        <strain evidence="8">YJ-61-S</strain>
    </source>
</reference>
<dbReference type="InterPro" id="IPR051788">
    <property type="entry name" value="MFS_Transporter"/>
</dbReference>
<dbReference type="InterPro" id="IPR036259">
    <property type="entry name" value="MFS_trans_sf"/>
</dbReference>
<feature type="transmembrane region" description="Helical" evidence="5">
    <location>
        <begin position="276"/>
        <end position="294"/>
    </location>
</feature>
<keyword evidence="3 5" id="KW-1133">Transmembrane helix</keyword>
<evidence type="ECO:0000313" key="7">
    <source>
        <dbReference type="EMBL" id="MFC4634946.1"/>
    </source>
</evidence>
<evidence type="ECO:0000256" key="1">
    <source>
        <dbReference type="ARBA" id="ARBA00004141"/>
    </source>
</evidence>
<dbReference type="SUPFAM" id="SSF103473">
    <property type="entry name" value="MFS general substrate transporter"/>
    <property type="match status" value="1"/>
</dbReference>
<feature type="transmembrane region" description="Helical" evidence="5">
    <location>
        <begin position="12"/>
        <end position="33"/>
    </location>
</feature>
<protein>
    <submittedName>
        <fullName evidence="7">MFS transporter</fullName>
    </submittedName>
</protein>
<feature type="transmembrane region" description="Helical" evidence="5">
    <location>
        <begin position="300"/>
        <end position="321"/>
    </location>
</feature>
<dbReference type="PANTHER" id="PTHR23514:SF13">
    <property type="entry name" value="INNER MEMBRANE PROTEIN YBJJ"/>
    <property type="match status" value="1"/>
</dbReference>
<dbReference type="InterPro" id="IPR020846">
    <property type="entry name" value="MFS_dom"/>
</dbReference>
<dbReference type="Gene3D" id="1.20.1250.20">
    <property type="entry name" value="MFS general substrate transporter like domains"/>
    <property type="match status" value="2"/>
</dbReference>
<dbReference type="EMBL" id="JBHSFV010000008">
    <property type="protein sequence ID" value="MFC4634946.1"/>
    <property type="molecule type" value="Genomic_DNA"/>
</dbReference>
<feature type="domain" description="Major facilitator superfamily (MFS) profile" evidence="6">
    <location>
        <begin position="1"/>
        <end position="386"/>
    </location>
</feature>
<feature type="transmembrane region" description="Helical" evidence="5">
    <location>
        <begin position="364"/>
        <end position="383"/>
    </location>
</feature>
<comment type="subcellular location">
    <subcellularLocation>
        <location evidence="1">Membrane</location>
        <topology evidence="1">Multi-pass membrane protein</topology>
    </subcellularLocation>
</comment>
<comment type="caution">
    <text evidence="7">The sequence shown here is derived from an EMBL/GenBank/DDBJ whole genome shotgun (WGS) entry which is preliminary data.</text>
</comment>
<accession>A0ABV9HXP9</accession>
<name>A0ABV9HXP9_9FLAO</name>
<gene>
    <name evidence="7" type="ORF">ACFO3O_13580</name>
</gene>
<dbReference type="CDD" id="cd17393">
    <property type="entry name" value="MFS_MosC_like"/>
    <property type="match status" value="1"/>
</dbReference>
<dbReference type="PANTHER" id="PTHR23514">
    <property type="entry name" value="BYPASS OF STOP CODON PROTEIN 6"/>
    <property type="match status" value="1"/>
</dbReference>
<dbReference type="RefSeq" id="WP_379979703.1">
    <property type="nucleotide sequence ID" value="NZ_JBHSFV010000008.1"/>
</dbReference>
<evidence type="ECO:0000256" key="3">
    <source>
        <dbReference type="ARBA" id="ARBA00022989"/>
    </source>
</evidence>
<feature type="transmembrane region" description="Helical" evidence="5">
    <location>
        <begin position="205"/>
        <end position="224"/>
    </location>
</feature>
<proteinExistence type="predicted"/>
<feature type="transmembrane region" description="Helical" evidence="5">
    <location>
        <begin position="78"/>
        <end position="96"/>
    </location>
</feature>
<feature type="transmembrane region" description="Helical" evidence="5">
    <location>
        <begin position="164"/>
        <end position="184"/>
    </location>
</feature>
<keyword evidence="4 5" id="KW-0472">Membrane</keyword>
<evidence type="ECO:0000259" key="6">
    <source>
        <dbReference type="PROSITE" id="PS50850"/>
    </source>
</evidence>
<feature type="transmembrane region" description="Helical" evidence="5">
    <location>
        <begin position="135"/>
        <end position="158"/>
    </location>
</feature>
<feature type="transmembrane region" description="Helical" evidence="5">
    <location>
        <begin position="333"/>
        <end position="358"/>
    </location>
</feature>
<sequence>MNSLLLILSRKRYFAPVWVFASINIMVGTWVLYIPRVKEKLAIDDGDIGIALFCYAVGGLFAVTFSSKLIDAIGVGKSTLYGIIIFSLLFLFPIVAPSLVLLCISLFVAGMSSAFTDIAMNALVSELEKEDEVNFMSAAHAFFSLGGVLGAGIGSLVIGAVTFPFIHIMGVAFVLIVTNVLLARNFIAIVNNPVEKESTGFSLKLLKPIFALTIISFIVMGSEGSLEQWSKLYLEDVVGVSLEWLAGFGFVIFSAAMTIGRFFGDEISSRIGSYRIIIYGLLIAIVGYIAILSRSQELSLVGFGLVGIGFSVIIPELFRVAGKAKGVTPSQGISIVAGMGFVGFMAGPAIMGSLAAAFSLWTSYLALGIASGVAFVAAMLLFLKRR</sequence>
<dbReference type="PROSITE" id="PS50850">
    <property type="entry name" value="MFS"/>
    <property type="match status" value="1"/>
</dbReference>
<dbReference type="Proteomes" id="UP001596043">
    <property type="component" value="Unassembled WGS sequence"/>
</dbReference>
<evidence type="ECO:0000256" key="5">
    <source>
        <dbReference type="SAM" id="Phobius"/>
    </source>
</evidence>
<organism evidence="7 8">
    <name type="scientific">Dokdonia ponticola</name>
    <dbReference type="NCBI Taxonomy" id="2041041"/>
    <lineage>
        <taxon>Bacteria</taxon>
        <taxon>Pseudomonadati</taxon>
        <taxon>Bacteroidota</taxon>
        <taxon>Flavobacteriia</taxon>
        <taxon>Flavobacteriales</taxon>
        <taxon>Flavobacteriaceae</taxon>
        <taxon>Dokdonia</taxon>
    </lineage>
</organism>
<keyword evidence="8" id="KW-1185">Reference proteome</keyword>
<evidence type="ECO:0000313" key="8">
    <source>
        <dbReference type="Proteomes" id="UP001596043"/>
    </source>
</evidence>
<keyword evidence="2 5" id="KW-0812">Transmembrane</keyword>
<dbReference type="Pfam" id="PF07690">
    <property type="entry name" value="MFS_1"/>
    <property type="match status" value="1"/>
</dbReference>